<dbReference type="PANTHER" id="PTHR48475:SF1">
    <property type="entry name" value="RNASE H TYPE-1 DOMAIN-CONTAINING PROTEIN"/>
    <property type="match status" value="1"/>
</dbReference>
<dbReference type="SUPFAM" id="SSF53098">
    <property type="entry name" value="Ribonuclease H-like"/>
    <property type="match status" value="1"/>
</dbReference>
<dbReference type="PROSITE" id="PS50879">
    <property type="entry name" value="RNASE_H_1"/>
    <property type="match status" value="1"/>
</dbReference>
<protein>
    <recommendedName>
        <fullName evidence="1">RNase H type-1 domain-containing protein</fullName>
    </recommendedName>
</protein>
<dbReference type="InterPro" id="IPR012337">
    <property type="entry name" value="RNaseH-like_sf"/>
</dbReference>
<dbReference type="Proteomes" id="UP000189661">
    <property type="component" value="Chromosome"/>
</dbReference>
<feature type="domain" description="RNase H type-1" evidence="1">
    <location>
        <begin position="76"/>
        <end position="213"/>
    </location>
</feature>
<accession>A0ABM6IPS5</accession>
<reference evidence="2 3" key="1">
    <citation type="submission" date="2017-01" db="EMBL/GenBank/DDBJ databases">
        <title>Planococcus faecalis genome complete sequence.</title>
        <authorList>
            <person name="Lee P.C."/>
        </authorList>
    </citation>
    <scope>NUCLEOTIDE SEQUENCE [LARGE SCALE GENOMIC DNA]</scope>
    <source>
        <strain evidence="2 3">AJ003</strain>
    </source>
</reference>
<organism evidence="2 3">
    <name type="scientific">Planococcus faecalis</name>
    <dbReference type="NCBI Taxonomy" id="1598147"/>
    <lineage>
        <taxon>Bacteria</taxon>
        <taxon>Bacillati</taxon>
        <taxon>Bacillota</taxon>
        <taxon>Bacilli</taxon>
        <taxon>Bacillales</taxon>
        <taxon>Caryophanaceae</taxon>
        <taxon>Planococcus</taxon>
    </lineage>
</organism>
<evidence type="ECO:0000313" key="3">
    <source>
        <dbReference type="Proteomes" id="UP000189661"/>
    </source>
</evidence>
<dbReference type="Pfam" id="PF13456">
    <property type="entry name" value="RVT_3"/>
    <property type="match status" value="1"/>
</dbReference>
<dbReference type="PANTHER" id="PTHR48475">
    <property type="entry name" value="RIBONUCLEASE H"/>
    <property type="match status" value="1"/>
</dbReference>
<gene>
    <name evidence="2" type="ORF">AJGP001_04405</name>
</gene>
<keyword evidence="3" id="KW-1185">Reference proteome</keyword>
<sequence length="225" mass="25982">MELRIEWTHKTPKGPEVNFFSEELPAAAAILVAKDLEQTGRAKNLRFVDRFDSSWTLKEVNAYLKEIEIEIEIETEPHHVIVYFDGGYERISRSAGLGCVIYYEQHGKSYRLRTNTKLDQLTSNNEAEYAALYFCLQQLEQLEVHHQLVRFVGDSRIVINGMTNEWLVTEKQLKLWIERNRIKINELGIQTDYQLIPRKENSEADKLATQALNGIAIAALIEITS</sequence>
<evidence type="ECO:0000313" key="2">
    <source>
        <dbReference type="EMBL" id="AQU78584.1"/>
    </source>
</evidence>
<dbReference type="InterPro" id="IPR036397">
    <property type="entry name" value="RNaseH_sf"/>
</dbReference>
<name>A0ABM6IPS5_9BACL</name>
<dbReference type="Gene3D" id="3.30.420.10">
    <property type="entry name" value="Ribonuclease H-like superfamily/Ribonuclease H"/>
    <property type="match status" value="1"/>
</dbReference>
<dbReference type="RefSeq" id="WP_071153710.1">
    <property type="nucleotide sequence ID" value="NZ_CP019401.1"/>
</dbReference>
<dbReference type="EMBL" id="CP019401">
    <property type="protein sequence ID" value="AQU78584.1"/>
    <property type="molecule type" value="Genomic_DNA"/>
</dbReference>
<dbReference type="InterPro" id="IPR002156">
    <property type="entry name" value="RNaseH_domain"/>
</dbReference>
<evidence type="ECO:0000259" key="1">
    <source>
        <dbReference type="PROSITE" id="PS50879"/>
    </source>
</evidence>
<proteinExistence type="predicted"/>
<dbReference type="NCBIfam" id="NF005822">
    <property type="entry name" value="PRK07708.1"/>
    <property type="match status" value="1"/>
</dbReference>
<dbReference type="CDD" id="cd09279">
    <property type="entry name" value="RNase_HI_like"/>
    <property type="match status" value="1"/>
</dbReference>